<evidence type="ECO:0000256" key="1">
    <source>
        <dbReference type="ARBA" id="ARBA00022737"/>
    </source>
</evidence>
<comment type="caution">
    <text evidence="3">The sequence shown here is derived from an EMBL/GenBank/DDBJ whole genome shotgun (WGS) entry which is preliminary data.</text>
</comment>
<proteinExistence type="predicted"/>
<gene>
    <name evidence="3" type="ORF">JR316_001603</name>
</gene>
<dbReference type="InterPro" id="IPR056884">
    <property type="entry name" value="NPHP3-like_N"/>
</dbReference>
<feature type="domain" description="Nephrocystin 3-like N-terminal" evidence="2">
    <location>
        <begin position="2"/>
        <end position="164"/>
    </location>
</feature>
<dbReference type="Gene3D" id="3.40.50.300">
    <property type="entry name" value="P-loop containing nucleotide triphosphate hydrolases"/>
    <property type="match status" value="1"/>
</dbReference>
<name>A0A8H7Y719_PSICU</name>
<dbReference type="InterPro" id="IPR027417">
    <property type="entry name" value="P-loop_NTPase"/>
</dbReference>
<reference evidence="3" key="1">
    <citation type="submission" date="2021-02" db="EMBL/GenBank/DDBJ databases">
        <title>Psilocybe cubensis genome.</title>
        <authorList>
            <person name="Mckernan K.J."/>
            <person name="Crawford S."/>
            <person name="Trippe A."/>
            <person name="Kane L.T."/>
            <person name="Mclaughlin S."/>
        </authorList>
    </citation>
    <scope>NUCLEOTIDE SEQUENCE [LARGE SCALE GENOMIC DNA]</scope>
    <source>
        <strain evidence="3">MGC-MH-2018</strain>
    </source>
</reference>
<dbReference type="Pfam" id="PF24883">
    <property type="entry name" value="NPHP3_N"/>
    <property type="match status" value="1"/>
</dbReference>
<evidence type="ECO:0000313" key="3">
    <source>
        <dbReference type="EMBL" id="KAG5172109.1"/>
    </source>
</evidence>
<dbReference type="SUPFAM" id="SSF52540">
    <property type="entry name" value="P-loop containing nucleoside triphosphate hydrolases"/>
    <property type="match status" value="1"/>
</dbReference>
<protein>
    <recommendedName>
        <fullName evidence="2">Nephrocystin 3-like N-terminal domain-containing protein</fullName>
    </recommendedName>
</protein>
<keyword evidence="1" id="KW-0677">Repeat</keyword>
<organism evidence="3">
    <name type="scientific">Psilocybe cubensis</name>
    <name type="common">Psychedelic mushroom</name>
    <name type="synonym">Stropharia cubensis</name>
    <dbReference type="NCBI Taxonomy" id="181762"/>
    <lineage>
        <taxon>Eukaryota</taxon>
        <taxon>Fungi</taxon>
        <taxon>Dikarya</taxon>
        <taxon>Basidiomycota</taxon>
        <taxon>Agaricomycotina</taxon>
        <taxon>Agaricomycetes</taxon>
        <taxon>Agaricomycetidae</taxon>
        <taxon>Agaricales</taxon>
        <taxon>Agaricineae</taxon>
        <taxon>Strophariaceae</taxon>
        <taxon>Psilocybe</taxon>
    </lineage>
</organism>
<accession>A0A8H7Y719</accession>
<dbReference type="AlphaFoldDB" id="A0A8H7Y719"/>
<dbReference type="PANTHER" id="PTHR10039">
    <property type="entry name" value="AMELOGENIN"/>
    <property type="match status" value="1"/>
</dbReference>
<dbReference type="EMBL" id="JAFIQS010000002">
    <property type="protein sequence ID" value="KAG5172109.1"/>
    <property type="molecule type" value="Genomic_DNA"/>
</dbReference>
<evidence type="ECO:0000259" key="2">
    <source>
        <dbReference type="Pfam" id="PF24883"/>
    </source>
</evidence>
<dbReference type="PANTHER" id="PTHR10039:SF15">
    <property type="entry name" value="NACHT DOMAIN-CONTAINING PROTEIN"/>
    <property type="match status" value="1"/>
</dbReference>
<sequence length="196" mass="22224">MGTGKWFLSSTEFKDWISGYRCILLLDGKSGLGKTIIASIVIDYLMNLRFSDAPGTDAAIFLYCRHNKTWTISQYLGSLIAQIFANHSSISTIAEHVLTVYDAHQVRRSRPSKTELVSILSNMIKYFKNVRVVLDGLDELPDLEQIELVSILRDLPVSLLITSRMIGFKVFDFSTGHYTHDHWGPESRRYSSISSQ</sequence>